<dbReference type="Pfam" id="PF01323">
    <property type="entry name" value="DSBA"/>
    <property type="match status" value="1"/>
</dbReference>
<proteinExistence type="predicted"/>
<dbReference type="Proteomes" id="UP000487268">
    <property type="component" value="Unassembled WGS sequence"/>
</dbReference>
<organism evidence="2 3">
    <name type="scientific">Actinomadura macrotermitis</name>
    <dbReference type="NCBI Taxonomy" id="2585200"/>
    <lineage>
        <taxon>Bacteria</taxon>
        <taxon>Bacillati</taxon>
        <taxon>Actinomycetota</taxon>
        <taxon>Actinomycetes</taxon>
        <taxon>Streptosporangiales</taxon>
        <taxon>Thermomonosporaceae</taxon>
        <taxon>Actinomadura</taxon>
    </lineage>
</organism>
<dbReference type="GO" id="GO:0016491">
    <property type="term" value="F:oxidoreductase activity"/>
    <property type="evidence" value="ECO:0007669"/>
    <property type="project" value="InterPro"/>
</dbReference>
<name>A0A7K0BX28_9ACTN</name>
<protein>
    <recommendedName>
        <fullName evidence="1">DSBA-like thioredoxin domain-containing protein</fullName>
    </recommendedName>
</protein>
<evidence type="ECO:0000313" key="3">
    <source>
        <dbReference type="Proteomes" id="UP000487268"/>
    </source>
</evidence>
<dbReference type="AlphaFoldDB" id="A0A7K0BX28"/>
<dbReference type="EMBL" id="WEGH01000002">
    <property type="protein sequence ID" value="MQY05727.1"/>
    <property type="molecule type" value="Genomic_DNA"/>
</dbReference>
<dbReference type="SUPFAM" id="SSF52833">
    <property type="entry name" value="Thioredoxin-like"/>
    <property type="match status" value="1"/>
</dbReference>
<dbReference type="InterPro" id="IPR001853">
    <property type="entry name" value="DSBA-like_thioredoxin_dom"/>
</dbReference>
<dbReference type="Gene3D" id="3.40.30.10">
    <property type="entry name" value="Glutaredoxin"/>
    <property type="match status" value="1"/>
</dbReference>
<gene>
    <name evidence="2" type="ORF">ACRB68_38040</name>
</gene>
<sequence length="200" mass="21379">MRLDMVLDIPCVWSYFAFARLKRAAARFRAAGGELELAFLPYQLNPDATVEGEPKVEVLRRSFGDDTADAIAGITAKAAEEGLVFRHEGAVMSNTFGAHRLIAVASAQGRGEAMVGRLFRAHHSDGLNVADPAVLRRLAAETGVAWRDGGEAELRAELDRVRGLGLRGVPAFLLGGRLLAGAQSEETLFTVLHNAGKTAA</sequence>
<keyword evidence="3" id="KW-1185">Reference proteome</keyword>
<dbReference type="OrthoDB" id="9799122at2"/>
<dbReference type="RefSeq" id="WP_153533945.1">
    <property type="nucleotide sequence ID" value="NZ_WEGH01000002.1"/>
</dbReference>
<dbReference type="PANTHER" id="PTHR13887">
    <property type="entry name" value="GLUTATHIONE S-TRANSFERASE KAPPA"/>
    <property type="match status" value="1"/>
</dbReference>
<comment type="caution">
    <text evidence="2">The sequence shown here is derived from an EMBL/GenBank/DDBJ whole genome shotgun (WGS) entry which is preliminary data.</text>
</comment>
<accession>A0A7K0BX28</accession>
<dbReference type="PANTHER" id="PTHR13887:SF41">
    <property type="entry name" value="THIOREDOXIN SUPERFAMILY PROTEIN"/>
    <property type="match status" value="1"/>
</dbReference>
<evidence type="ECO:0000313" key="2">
    <source>
        <dbReference type="EMBL" id="MQY05727.1"/>
    </source>
</evidence>
<reference evidence="2 3" key="1">
    <citation type="submission" date="2019-10" db="EMBL/GenBank/DDBJ databases">
        <title>Actinomadura rubteroloni sp. nov. and Actinomadura macrotermitis sp. nov., isolated from the gut of fungus growing-termite Macrotermes natalensis.</title>
        <authorList>
            <person name="Benndorf R."/>
            <person name="Martin K."/>
            <person name="Kuefner M."/>
            <person name="De Beer W."/>
            <person name="Kaster A.-K."/>
            <person name="Vollmers J."/>
            <person name="Poulsen M."/>
            <person name="Beemelmanns C."/>
        </authorList>
    </citation>
    <scope>NUCLEOTIDE SEQUENCE [LARGE SCALE GENOMIC DNA]</scope>
    <source>
        <strain evidence="2 3">RB68</strain>
    </source>
</reference>
<dbReference type="InterPro" id="IPR036249">
    <property type="entry name" value="Thioredoxin-like_sf"/>
</dbReference>
<evidence type="ECO:0000259" key="1">
    <source>
        <dbReference type="Pfam" id="PF01323"/>
    </source>
</evidence>
<feature type="domain" description="DSBA-like thioredoxin" evidence="1">
    <location>
        <begin position="3"/>
        <end position="188"/>
    </location>
</feature>